<dbReference type="Gene3D" id="1.20.5.170">
    <property type="match status" value="1"/>
</dbReference>
<protein>
    <recommendedName>
        <fullName evidence="2">DNA repair protein SWI5 homolog</fullName>
    </recommendedName>
    <alternativeName>
        <fullName evidence="5">Protein SAE3 homolog</fullName>
    </alternativeName>
</protein>
<dbReference type="GO" id="GO:0032798">
    <property type="term" value="C:Swi5-Sfr1 complex"/>
    <property type="evidence" value="ECO:0007669"/>
    <property type="project" value="TreeGrafter"/>
</dbReference>
<reference evidence="8" key="1">
    <citation type="journal article" date="2023" name="Mol. Biol. Evol.">
        <title>Third-Generation Sequencing Reveals the Adaptive Role of the Epigenome in Three Deep-Sea Polychaetes.</title>
        <authorList>
            <person name="Perez M."/>
            <person name="Aroh O."/>
            <person name="Sun Y."/>
            <person name="Lan Y."/>
            <person name="Juniper S.K."/>
            <person name="Young C.R."/>
            <person name="Angers B."/>
            <person name="Qian P.Y."/>
        </authorList>
    </citation>
    <scope>NUCLEOTIDE SEQUENCE</scope>
    <source>
        <strain evidence="8">R07B-5</strain>
    </source>
</reference>
<evidence type="ECO:0000256" key="3">
    <source>
        <dbReference type="ARBA" id="ARBA00022763"/>
    </source>
</evidence>
<evidence type="ECO:0000256" key="4">
    <source>
        <dbReference type="ARBA" id="ARBA00023204"/>
    </source>
</evidence>
<comment type="function">
    <text evidence="6">Component of the SWI5-SFR1 complex, a complex required for double-strand break repair via homologous recombination.</text>
</comment>
<accession>A0AAD9UIH6</accession>
<dbReference type="GO" id="GO:0034974">
    <property type="term" value="C:Swi5-Swi2 complex"/>
    <property type="evidence" value="ECO:0007669"/>
    <property type="project" value="TreeGrafter"/>
</dbReference>
<name>A0AAD9UIH6_RIDPI</name>
<comment type="caution">
    <text evidence="8">The sequence shown here is derived from an EMBL/GenBank/DDBJ whole genome shotgun (WGS) entry which is preliminary data.</text>
</comment>
<dbReference type="InterPro" id="IPR010760">
    <property type="entry name" value="DNA-repair_Swi5"/>
</dbReference>
<sequence>MDNELDGTKTKGRVNLLTPTNRKRIIQRSGFSSSKKARAAFKSPMRHNTGSTKPEDVESLKEEITELEVKEKKVSEEIQQLINEGYREDELAIHITKLHEYNEIKDVGQMILGRLGNDVCVLEMVSKITF</sequence>
<organism evidence="8 9">
    <name type="scientific">Ridgeia piscesae</name>
    <name type="common">Tubeworm</name>
    <dbReference type="NCBI Taxonomy" id="27915"/>
    <lineage>
        <taxon>Eukaryota</taxon>
        <taxon>Metazoa</taxon>
        <taxon>Spiralia</taxon>
        <taxon>Lophotrochozoa</taxon>
        <taxon>Annelida</taxon>
        <taxon>Polychaeta</taxon>
        <taxon>Sedentaria</taxon>
        <taxon>Canalipalpata</taxon>
        <taxon>Sabellida</taxon>
        <taxon>Siboglinidae</taxon>
        <taxon>Ridgeia</taxon>
    </lineage>
</organism>
<keyword evidence="4" id="KW-0234">DNA repair</keyword>
<dbReference type="AlphaFoldDB" id="A0AAD9UIH6"/>
<gene>
    <name evidence="8" type="ORF">NP493_73g05044</name>
</gene>
<evidence type="ECO:0000256" key="7">
    <source>
        <dbReference type="SAM" id="MobiDB-lite"/>
    </source>
</evidence>
<proteinExistence type="inferred from homology"/>
<keyword evidence="3" id="KW-0227">DNA damage</keyword>
<comment type="similarity">
    <text evidence="1">Belongs to the SWI5/SAE3 family.</text>
</comment>
<evidence type="ECO:0000256" key="2">
    <source>
        <dbReference type="ARBA" id="ARBA00019825"/>
    </source>
</evidence>
<feature type="region of interest" description="Disordered" evidence="7">
    <location>
        <begin position="28"/>
        <end position="59"/>
    </location>
</feature>
<evidence type="ECO:0000256" key="1">
    <source>
        <dbReference type="ARBA" id="ARBA00008060"/>
    </source>
</evidence>
<evidence type="ECO:0000313" key="9">
    <source>
        <dbReference type="Proteomes" id="UP001209878"/>
    </source>
</evidence>
<dbReference type="PANTHER" id="PTHR28529:SF2">
    <property type="entry name" value="DNA REPAIR PROTEIN SWI5 HOMOLOG"/>
    <property type="match status" value="1"/>
</dbReference>
<dbReference type="Pfam" id="PF07061">
    <property type="entry name" value="Swi5"/>
    <property type="match status" value="1"/>
</dbReference>
<keyword evidence="9" id="KW-1185">Reference proteome</keyword>
<dbReference type="Proteomes" id="UP001209878">
    <property type="component" value="Unassembled WGS sequence"/>
</dbReference>
<evidence type="ECO:0000256" key="5">
    <source>
        <dbReference type="ARBA" id="ARBA00030081"/>
    </source>
</evidence>
<evidence type="ECO:0000313" key="8">
    <source>
        <dbReference type="EMBL" id="KAK2190719.1"/>
    </source>
</evidence>
<evidence type="ECO:0000256" key="6">
    <source>
        <dbReference type="ARBA" id="ARBA00059338"/>
    </source>
</evidence>
<dbReference type="GO" id="GO:0000724">
    <property type="term" value="P:double-strand break repair via homologous recombination"/>
    <property type="evidence" value="ECO:0007669"/>
    <property type="project" value="TreeGrafter"/>
</dbReference>
<dbReference type="PANTHER" id="PTHR28529">
    <property type="entry name" value="DNA REPAIR PROTEIN SWI5 HOMOLOG"/>
    <property type="match status" value="1"/>
</dbReference>
<dbReference type="EMBL" id="JAODUO010000071">
    <property type="protein sequence ID" value="KAK2190719.1"/>
    <property type="molecule type" value="Genomic_DNA"/>
</dbReference>
<dbReference type="FunFam" id="1.20.5.170:FF:000056">
    <property type="entry name" value="DNA repair protein SWI5 homolog"/>
    <property type="match status" value="1"/>
</dbReference>